<dbReference type="GO" id="GO:0006310">
    <property type="term" value="P:DNA recombination"/>
    <property type="evidence" value="ECO:0007669"/>
    <property type="project" value="UniProtKB-KW"/>
</dbReference>
<feature type="compositionally biased region" description="Basic and acidic residues" evidence="4">
    <location>
        <begin position="1"/>
        <end position="21"/>
    </location>
</feature>
<keyword evidence="1 3" id="KW-0175">Coiled coil</keyword>
<evidence type="ECO:0000256" key="4">
    <source>
        <dbReference type="SAM" id="MobiDB-lite"/>
    </source>
</evidence>
<feature type="coiled-coil region" evidence="3">
    <location>
        <begin position="53"/>
        <end position="106"/>
    </location>
</feature>
<protein>
    <recommendedName>
        <fullName evidence="6">DNA recombination protein RmuC</fullName>
    </recommendedName>
</protein>
<comment type="caution">
    <text evidence="5">The sequence shown here is derived from an EMBL/GenBank/DDBJ whole genome shotgun (WGS) entry which is preliminary data.</text>
</comment>
<reference evidence="5" key="1">
    <citation type="submission" date="2019-03" db="EMBL/GenBank/DDBJ databases">
        <title>Single cell metagenomics reveals metabolic interactions within the superorganism composed of flagellate Streblomastix strix and complex community of Bacteroidetes bacteria on its surface.</title>
        <authorList>
            <person name="Treitli S.C."/>
            <person name="Kolisko M."/>
            <person name="Husnik F."/>
            <person name="Keeling P."/>
            <person name="Hampl V."/>
        </authorList>
    </citation>
    <scope>NUCLEOTIDE SEQUENCE</scope>
    <source>
        <strain evidence="5">STM</strain>
    </source>
</reference>
<evidence type="ECO:0000313" key="5">
    <source>
        <dbReference type="EMBL" id="KAA6314916.1"/>
    </source>
</evidence>
<dbReference type="EMBL" id="SNRY01005453">
    <property type="protein sequence ID" value="KAA6314916.1"/>
    <property type="molecule type" value="Genomic_DNA"/>
</dbReference>
<feature type="coiled-coil region" evidence="3">
    <location>
        <begin position="341"/>
        <end position="375"/>
    </location>
</feature>
<dbReference type="AlphaFoldDB" id="A0A5J4PZ64"/>
<gene>
    <name evidence="5" type="ORF">EZS27_034544</name>
</gene>
<feature type="non-terminal residue" evidence="5">
    <location>
        <position position="1"/>
    </location>
</feature>
<dbReference type="PANTHER" id="PTHR30563:SF0">
    <property type="entry name" value="DNA RECOMBINATION PROTEIN RMUC"/>
    <property type="match status" value="1"/>
</dbReference>
<proteinExistence type="predicted"/>
<dbReference type="InterPro" id="IPR003798">
    <property type="entry name" value="DNA_recombination_RmuC"/>
</dbReference>
<evidence type="ECO:0000256" key="3">
    <source>
        <dbReference type="SAM" id="Coils"/>
    </source>
</evidence>
<feature type="region of interest" description="Disordered" evidence="4">
    <location>
        <begin position="1"/>
        <end position="28"/>
    </location>
</feature>
<sequence>FDEKTKSLQEQLEKSAKDNRTEQANSLKSFEEKFTQNVKEFNDLQKQKFDDLLNKQEQIKKDTEDRLKEIRETVESRLKTLQEDNNRKLEEMRKVVDEKLQESVEKRFNESFKLISERLELVHKGLGEMQSLASGVGDLKKVLTNVKTRGNLGEIQLGAILEQILSPEQYEQNATVKKGSQERVEYVIKLPGKDNDNKSLLLPIDSKFPNEDYQRLLEVYDNIANLTPETVKLATNQFESSVKKNARDIKDKYINPPVTTDFAIMFVPTEGLYAEILRRTGLFEVLQRDFKITVVGPTNLVAFLSSLQMGFKTLAIEKRSSEVWEILSAVKTSFGKFGEVLAKTRKKLNEAANVIEDAEKKSKTIERKLRTVQELPQEEANALLGEAIEVEQDNDQTDNDDI</sequence>
<dbReference type="PANTHER" id="PTHR30563">
    <property type="entry name" value="DNA RECOMBINATION PROTEIN RMUC"/>
    <property type="match status" value="1"/>
</dbReference>
<dbReference type="SUPFAM" id="SSF58113">
    <property type="entry name" value="Apolipoprotein A-I"/>
    <property type="match status" value="1"/>
</dbReference>
<dbReference type="Pfam" id="PF02646">
    <property type="entry name" value="RmuC"/>
    <property type="match status" value="1"/>
</dbReference>
<name>A0A5J4PZ64_9ZZZZ</name>
<evidence type="ECO:0000256" key="2">
    <source>
        <dbReference type="ARBA" id="ARBA00023172"/>
    </source>
</evidence>
<evidence type="ECO:0008006" key="6">
    <source>
        <dbReference type="Google" id="ProtNLM"/>
    </source>
</evidence>
<organism evidence="5">
    <name type="scientific">termite gut metagenome</name>
    <dbReference type="NCBI Taxonomy" id="433724"/>
    <lineage>
        <taxon>unclassified sequences</taxon>
        <taxon>metagenomes</taxon>
        <taxon>organismal metagenomes</taxon>
    </lineage>
</organism>
<keyword evidence="2" id="KW-0233">DNA recombination</keyword>
<accession>A0A5J4PZ64</accession>
<evidence type="ECO:0000256" key="1">
    <source>
        <dbReference type="ARBA" id="ARBA00023054"/>
    </source>
</evidence>